<comment type="similarity">
    <text evidence="3 11">Belongs to the 2-oxoacid dehydrogenase family.</text>
</comment>
<evidence type="ECO:0000256" key="2">
    <source>
        <dbReference type="ARBA" id="ARBA00005145"/>
    </source>
</evidence>
<dbReference type="SUPFAM" id="SSF51230">
    <property type="entry name" value="Single hybrid motif"/>
    <property type="match status" value="1"/>
</dbReference>
<dbReference type="SUPFAM" id="SSF47005">
    <property type="entry name" value="Peripheral subunit-binding domain of 2-oxo acid dehydrogenase complex"/>
    <property type="match status" value="1"/>
</dbReference>
<dbReference type="Proteomes" id="UP000234839">
    <property type="component" value="Unassembled WGS sequence"/>
</dbReference>
<evidence type="ECO:0000256" key="11">
    <source>
        <dbReference type="RuleBase" id="RU361138"/>
    </source>
</evidence>
<proteinExistence type="inferred from homology"/>
<evidence type="ECO:0000313" key="14">
    <source>
        <dbReference type="EMBL" id="PLV18958.1"/>
    </source>
</evidence>
<evidence type="ECO:0000256" key="7">
    <source>
        <dbReference type="ARBA" id="ARBA00022679"/>
    </source>
</evidence>
<evidence type="ECO:0000256" key="6">
    <source>
        <dbReference type="ARBA" id="ARBA00022532"/>
    </source>
</evidence>
<evidence type="ECO:0000313" key="17">
    <source>
        <dbReference type="Proteomes" id="UP000234878"/>
    </source>
</evidence>
<dbReference type="EC" id="2.3.1.61" evidence="4 11"/>
<name>A0AAX0VX63_9PSED</name>
<dbReference type="Gene3D" id="2.40.50.100">
    <property type="match status" value="1"/>
</dbReference>
<evidence type="ECO:0000256" key="1">
    <source>
        <dbReference type="ARBA" id="ARBA00004052"/>
    </source>
</evidence>
<evidence type="ECO:0000313" key="16">
    <source>
        <dbReference type="Proteomes" id="UP000234839"/>
    </source>
</evidence>
<dbReference type="Gene3D" id="3.30.559.10">
    <property type="entry name" value="Chloramphenicol acetyltransferase-like domain"/>
    <property type="match status" value="1"/>
</dbReference>
<dbReference type="PANTHER" id="PTHR43416">
    <property type="entry name" value="DIHYDROLIPOYLLYSINE-RESIDUE SUCCINYLTRANSFERASE COMPONENT OF 2-OXOGLUTARATE DEHYDROGENASE COMPLEX, MITOCHONDRIAL-RELATED"/>
    <property type="match status" value="1"/>
</dbReference>
<dbReference type="NCBIfam" id="TIGR01347">
    <property type="entry name" value="sucB"/>
    <property type="match status" value="1"/>
</dbReference>
<evidence type="ECO:0000313" key="15">
    <source>
        <dbReference type="EMBL" id="PLV25488.1"/>
    </source>
</evidence>
<dbReference type="GO" id="GO:0005829">
    <property type="term" value="C:cytosol"/>
    <property type="evidence" value="ECO:0007669"/>
    <property type="project" value="TreeGrafter"/>
</dbReference>
<dbReference type="RefSeq" id="WP_043211419.1">
    <property type="nucleotide sequence ID" value="NZ_AP035765.1"/>
</dbReference>
<dbReference type="PROSITE" id="PS50968">
    <property type="entry name" value="BIOTINYL_LIPOYL"/>
    <property type="match status" value="1"/>
</dbReference>
<dbReference type="EMBL" id="PJCQ01000009">
    <property type="protein sequence ID" value="PLV18958.1"/>
    <property type="molecule type" value="Genomic_DNA"/>
</dbReference>
<keyword evidence="6 11" id="KW-0816">Tricarboxylic acid cycle</keyword>
<dbReference type="InterPro" id="IPR036625">
    <property type="entry name" value="E3-bd_dom_sf"/>
</dbReference>
<dbReference type="InterPro" id="IPR023213">
    <property type="entry name" value="CAT-like_dom_sf"/>
</dbReference>
<dbReference type="InterPro" id="IPR050537">
    <property type="entry name" value="2-oxoacid_dehydrogenase"/>
</dbReference>
<dbReference type="InterPro" id="IPR000089">
    <property type="entry name" value="Biotin_lipoyl"/>
</dbReference>
<dbReference type="GO" id="GO:0004149">
    <property type="term" value="F:dihydrolipoyllysine-residue succinyltransferase activity"/>
    <property type="evidence" value="ECO:0007669"/>
    <property type="project" value="UniProtKB-UniRule"/>
</dbReference>
<comment type="pathway">
    <text evidence="2 11">Amino-acid degradation; L-lysine degradation via saccharopine pathway; glutaryl-CoA from L-lysine: step 6/6.</text>
</comment>
<evidence type="ECO:0000259" key="12">
    <source>
        <dbReference type="PROSITE" id="PS50968"/>
    </source>
</evidence>
<dbReference type="InterPro" id="IPR011053">
    <property type="entry name" value="Single_hybrid_motif"/>
</dbReference>
<comment type="caution">
    <text evidence="14">The sequence shown here is derived from an EMBL/GenBank/DDBJ whole genome shotgun (WGS) entry which is preliminary data.</text>
</comment>
<organism evidence="14 17">
    <name type="scientific">Pseudomonas guariconensis</name>
    <dbReference type="NCBI Taxonomy" id="1288410"/>
    <lineage>
        <taxon>Bacteria</taxon>
        <taxon>Pseudomonadati</taxon>
        <taxon>Pseudomonadota</taxon>
        <taxon>Gammaproteobacteria</taxon>
        <taxon>Pseudomonadales</taxon>
        <taxon>Pseudomonadaceae</taxon>
        <taxon>Pseudomonas</taxon>
    </lineage>
</organism>
<evidence type="ECO:0000256" key="8">
    <source>
        <dbReference type="ARBA" id="ARBA00022823"/>
    </source>
</evidence>
<keyword evidence="9 11" id="KW-0012">Acyltransferase</keyword>
<dbReference type="PANTHER" id="PTHR43416:SF5">
    <property type="entry name" value="DIHYDROLIPOYLLYSINE-RESIDUE SUCCINYLTRANSFERASE COMPONENT OF 2-OXOGLUTARATE DEHYDROGENASE COMPLEX, MITOCHONDRIAL"/>
    <property type="match status" value="1"/>
</dbReference>
<dbReference type="InterPro" id="IPR004167">
    <property type="entry name" value="PSBD"/>
</dbReference>
<dbReference type="InterPro" id="IPR003016">
    <property type="entry name" value="2-oxoA_DH_lipoyl-BS"/>
</dbReference>
<protein>
    <recommendedName>
        <fullName evidence="5 11">Dihydrolipoyllysine-residue succinyltransferase component of 2-oxoglutarate dehydrogenase complex</fullName>
        <ecNumber evidence="4 11">2.3.1.61</ecNumber>
    </recommendedName>
    <alternativeName>
        <fullName evidence="11">2-oxoglutarate dehydrogenase complex component E2</fullName>
    </alternativeName>
</protein>
<dbReference type="NCBIfam" id="NF004309">
    <property type="entry name" value="PRK05704.1"/>
    <property type="match status" value="1"/>
</dbReference>
<dbReference type="EMBL" id="PJCP01000002">
    <property type="protein sequence ID" value="PLV25488.1"/>
    <property type="molecule type" value="Genomic_DNA"/>
</dbReference>
<dbReference type="PROSITE" id="PS51826">
    <property type="entry name" value="PSBD"/>
    <property type="match status" value="1"/>
</dbReference>
<evidence type="ECO:0000256" key="4">
    <source>
        <dbReference type="ARBA" id="ARBA00012945"/>
    </source>
</evidence>
<accession>A0AAX0VX63</accession>
<dbReference type="FunFam" id="3.30.559.10:FF:000007">
    <property type="entry name" value="Dihydrolipoamide acetyltransferase component of pyruvate dehydrogenase complex"/>
    <property type="match status" value="1"/>
</dbReference>
<evidence type="ECO:0000256" key="5">
    <source>
        <dbReference type="ARBA" id="ARBA00019511"/>
    </source>
</evidence>
<dbReference type="SUPFAM" id="SSF52777">
    <property type="entry name" value="CoA-dependent acyltransferases"/>
    <property type="match status" value="1"/>
</dbReference>
<dbReference type="CDD" id="cd06849">
    <property type="entry name" value="lipoyl_domain"/>
    <property type="match status" value="1"/>
</dbReference>
<dbReference type="GO" id="GO:0045252">
    <property type="term" value="C:oxoglutarate dehydrogenase complex"/>
    <property type="evidence" value="ECO:0007669"/>
    <property type="project" value="UniProtKB-UniRule"/>
</dbReference>
<gene>
    <name evidence="14" type="ORF">CXG49_11605</name>
    <name evidence="15" type="ORF">CXG53_03095</name>
</gene>
<dbReference type="Pfam" id="PF02817">
    <property type="entry name" value="E3_binding"/>
    <property type="match status" value="1"/>
</dbReference>
<dbReference type="Pfam" id="PF00364">
    <property type="entry name" value="Biotin_lipoyl"/>
    <property type="match status" value="1"/>
</dbReference>
<feature type="domain" description="Peripheral subunit-binding (PSBD)" evidence="13">
    <location>
        <begin position="108"/>
        <end position="145"/>
    </location>
</feature>
<dbReference type="GO" id="GO:0033512">
    <property type="term" value="P:L-lysine catabolic process to acetyl-CoA via saccharopine"/>
    <property type="evidence" value="ECO:0007669"/>
    <property type="project" value="UniProtKB-UniRule"/>
</dbReference>
<keyword evidence="16" id="KW-1185">Reference proteome</keyword>
<comment type="cofactor">
    <cofactor evidence="11">
        <name>(R)-lipoate</name>
        <dbReference type="ChEBI" id="CHEBI:83088"/>
    </cofactor>
    <text evidence="11">Binds 1 lipoyl cofactor covalently.</text>
</comment>
<dbReference type="GO" id="GO:0006099">
    <property type="term" value="P:tricarboxylic acid cycle"/>
    <property type="evidence" value="ECO:0007669"/>
    <property type="project" value="UniProtKB-UniRule"/>
</dbReference>
<evidence type="ECO:0000256" key="10">
    <source>
        <dbReference type="ARBA" id="ARBA00052761"/>
    </source>
</evidence>
<evidence type="ECO:0000256" key="9">
    <source>
        <dbReference type="ARBA" id="ARBA00023315"/>
    </source>
</evidence>
<dbReference type="PROSITE" id="PS00189">
    <property type="entry name" value="LIPOYL"/>
    <property type="match status" value="1"/>
</dbReference>
<evidence type="ECO:0000256" key="3">
    <source>
        <dbReference type="ARBA" id="ARBA00007317"/>
    </source>
</evidence>
<dbReference type="AlphaFoldDB" id="A0AAX0VX63"/>
<evidence type="ECO:0000259" key="13">
    <source>
        <dbReference type="PROSITE" id="PS51826"/>
    </source>
</evidence>
<comment type="function">
    <text evidence="1 11">E2 component of the 2-oxoglutarate dehydrogenase (OGDH) complex which catalyzes the second step in the conversion of 2-oxoglutarate to succinyl-CoA and CO(2).</text>
</comment>
<dbReference type="Proteomes" id="UP000234878">
    <property type="component" value="Unassembled WGS sequence"/>
</dbReference>
<dbReference type="InterPro" id="IPR006255">
    <property type="entry name" value="SucB"/>
</dbReference>
<reference evidence="16 17" key="1">
    <citation type="submission" date="2017-12" db="EMBL/GenBank/DDBJ databases">
        <title>Detection of the carbapenemase gene blaVIM-5 in members of the Pseudomonas putida group isolated from polluted Nigerian wetlands.</title>
        <authorList>
            <person name="Adelowo O."/>
            <person name="Vollmers J."/>
            <person name="Maeusezahl I."/>
            <person name="Kaster A.-K."/>
            <person name="Mueller J.A."/>
        </authorList>
    </citation>
    <scope>NUCLEOTIDE SEQUENCE [LARGE SCALE GENOMIC DNA]</scope>
    <source>
        <strain evidence="15 16">MR119</strain>
        <strain evidence="14 17">MR144</strain>
    </source>
</reference>
<keyword evidence="7 11" id="KW-0808">Transferase</keyword>
<dbReference type="Pfam" id="PF00198">
    <property type="entry name" value="2-oxoacid_dh"/>
    <property type="match status" value="1"/>
</dbReference>
<comment type="catalytic activity">
    <reaction evidence="10 11">
        <text>N(6)-[(R)-dihydrolipoyl]-L-lysyl-[protein] + succinyl-CoA = N(6)-[(R)-S(8)-succinyldihydrolipoyl]-L-lysyl-[protein] + CoA</text>
        <dbReference type="Rhea" id="RHEA:15213"/>
        <dbReference type="Rhea" id="RHEA-COMP:10475"/>
        <dbReference type="Rhea" id="RHEA-COMP:20092"/>
        <dbReference type="ChEBI" id="CHEBI:57287"/>
        <dbReference type="ChEBI" id="CHEBI:57292"/>
        <dbReference type="ChEBI" id="CHEBI:83100"/>
        <dbReference type="ChEBI" id="CHEBI:83120"/>
        <dbReference type="EC" id="2.3.1.61"/>
    </reaction>
</comment>
<dbReference type="Gene3D" id="4.10.320.10">
    <property type="entry name" value="E3-binding domain"/>
    <property type="match status" value="1"/>
</dbReference>
<dbReference type="InterPro" id="IPR001078">
    <property type="entry name" value="2-oxoacid_DH_actylTfrase"/>
</dbReference>
<keyword evidence="8 11" id="KW-0450">Lipoyl</keyword>
<dbReference type="GeneID" id="93543382"/>
<sequence length="406" mass="42279">MAIEIKAPTFPESVADGTVATWHKKPGDAVKRDELIVDIETDKVVLEVLATADGVLGDIVKGEGDTVLSDEVLGSIVEGGAAAAAPAAAPAAAAPAAAAADAGEEDPIAAPAARKLAEENGIDLASVAGTGKGGRVTKEDVVAAIANKKAAPAAAPAAKPAAAAAPVVTAAGDRTEKRVPMTRLRAKIAERLVEAQSSMAMLTTFNEVDMTEVMALRSKYKDLFEKSHNGVRLGFMSFFVKAATEALKRFPAVNASIDGNDIVYHGYADVGVAVSSDRGLVVPVLRNAESMSLAEIENGIATFGKKAREGKLAIEEMTGGTFTITNGGTFGSMMSTPIVNPPQAAILGMHNIIQRPMAINGQVVIRPMMYLALSYDHRLIDGKEAVTFLVTIKNLLEDPARLLLDI</sequence>
<feature type="domain" description="Lipoyl-binding" evidence="12">
    <location>
        <begin position="2"/>
        <end position="77"/>
    </location>
</feature>